<proteinExistence type="predicted"/>
<dbReference type="AlphaFoldDB" id="A0A9D4F9F7"/>
<dbReference type="InterPro" id="IPR015943">
    <property type="entry name" value="WD40/YVTN_repeat-like_dom_sf"/>
</dbReference>
<accession>A0A9D4F9F7</accession>
<evidence type="ECO:0000313" key="1">
    <source>
        <dbReference type="EMBL" id="KAH3794142.1"/>
    </source>
</evidence>
<reference evidence="1" key="2">
    <citation type="submission" date="2020-11" db="EMBL/GenBank/DDBJ databases">
        <authorList>
            <person name="McCartney M.A."/>
            <person name="Auch B."/>
            <person name="Kono T."/>
            <person name="Mallez S."/>
            <person name="Becker A."/>
            <person name="Gohl D.M."/>
            <person name="Silverstein K.A.T."/>
            <person name="Koren S."/>
            <person name="Bechman K.B."/>
            <person name="Herman A."/>
            <person name="Abrahante J.E."/>
            <person name="Garbe J."/>
        </authorList>
    </citation>
    <scope>NUCLEOTIDE SEQUENCE</scope>
    <source>
        <strain evidence="1">Duluth1</strain>
        <tissue evidence="1">Whole animal</tissue>
    </source>
</reference>
<organism evidence="1 2">
    <name type="scientific">Dreissena polymorpha</name>
    <name type="common">Zebra mussel</name>
    <name type="synonym">Mytilus polymorpha</name>
    <dbReference type="NCBI Taxonomy" id="45954"/>
    <lineage>
        <taxon>Eukaryota</taxon>
        <taxon>Metazoa</taxon>
        <taxon>Spiralia</taxon>
        <taxon>Lophotrochozoa</taxon>
        <taxon>Mollusca</taxon>
        <taxon>Bivalvia</taxon>
        <taxon>Autobranchia</taxon>
        <taxon>Heteroconchia</taxon>
        <taxon>Euheterodonta</taxon>
        <taxon>Imparidentia</taxon>
        <taxon>Neoheterodontei</taxon>
        <taxon>Myida</taxon>
        <taxon>Dreissenoidea</taxon>
        <taxon>Dreissenidae</taxon>
        <taxon>Dreissena</taxon>
    </lineage>
</organism>
<name>A0A9D4F9F7_DREPO</name>
<dbReference type="SUPFAM" id="SSF63829">
    <property type="entry name" value="Calcium-dependent phosphotriesterase"/>
    <property type="match status" value="1"/>
</dbReference>
<dbReference type="Proteomes" id="UP000828390">
    <property type="component" value="Unassembled WGS sequence"/>
</dbReference>
<evidence type="ECO:0000313" key="2">
    <source>
        <dbReference type="Proteomes" id="UP000828390"/>
    </source>
</evidence>
<dbReference type="EMBL" id="JAIWYP010000007">
    <property type="protein sequence ID" value="KAH3794142.1"/>
    <property type="molecule type" value="Genomic_DNA"/>
</dbReference>
<protein>
    <submittedName>
        <fullName evidence="1">Uncharacterized protein</fullName>
    </submittedName>
</protein>
<comment type="caution">
    <text evidence="1">The sequence shown here is derived from an EMBL/GenBank/DDBJ whole genome shotgun (WGS) entry which is preliminary data.</text>
</comment>
<gene>
    <name evidence="1" type="ORF">DPMN_147673</name>
</gene>
<sequence>MDGRLVSKIYQETSGTSTSISCEVSPDGDRIYVANRIKNTLVTLSRDGTVISTLTDPALDWRLLSVPPGLHVTEMGQVLVCGRMSHTVLQVDRNRTRRLTEVVTEKDDVRKPTAVFFSSLTNTLIMRMAESHKVLVFKTT</sequence>
<dbReference type="Pfam" id="PF10282">
    <property type="entry name" value="Lactonase"/>
    <property type="match status" value="1"/>
</dbReference>
<dbReference type="Gene3D" id="2.130.10.10">
    <property type="entry name" value="YVTN repeat-like/Quinoprotein amine dehydrogenase"/>
    <property type="match status" value="1"/>
</dbReference>
<reference evidence="1" key="1">
    <citation type="journal article" date="2019" name="bioRxiv">
        <title>The Genome of the Zebra Mussel, Dreissena polymorpha: A Resource for Invasive Species Research.</title>
        <authorList>
            <person name="McCartney M.A."/>
            <person name="Auch B."/>
            <person name="Kono T."/>
            <person name="Mallez S."/>
            <person name="Zhang Y."/>
            <person name="Obille A."/>
            <person name="Becker A."/>
            <person name="Abrahante J.E."/>
            <person name="Garbe J."/>
            <person name="Badalamenti J.P."/>
            <person name="Herman A."/>
            <person name="Mangelson H."/>
            <person name="Liachko I."/>
            <person name="Sullivan S."/>
            <person name="Sone E.D."/>
            <person name="Koren S."/>
            <person name="Silverstein K.A.T."/>
            <person name="Beckman K.B."/>
            <person name="Gohl D.M."/>
        </authorList>
    </citation>
    <scope>NUCLEOTIDE SEQUENCE</scope>
    <source>
        <strain evidence="1">Duluth1</strain>
        <tissue evidence="1">Whole animal</tissue>
    </source>
</reference>
<keyword evidence="2" id="KW-1185">Reference proteome</keyword>
<dbReference type="InterPro" id="IPR019405">
    <property type="entry name" value="Lactonase_7-beta_prop"/>
</dbReference>